<reference evidence="1 2" key="1">
    <citation type="submission" date="2024-07" db="EMBL/GenBank/DDBJ databases">
        <authorList>
            <person name="Tripathy S."/>
        </authorList>
    </citation>
    <scope>NUCLEOTIDE SEQUENCE [LARGE SCALE GENOMIC DNA]</scope>
    <source>
        <strain evidence="1 2">VB-61278_2</strain>
    </source>
</reference>
<accession>A0ABW8WZK8</accession>
<proteinExistence type="predicted"/>
<dbReference type="Proteomes" id="UP001628874">
    <property type="component" value="Unassembled WGS sequence"/>
</dbReference>
<gene>
    <name evidence="1" type="ORF">AB0759_38790</name>
</gene>
<comment type="caution">
    <text evidence="1">The sequence shown here is derived from an EMBL/GenBank/DDBJ whole genome shotgun (WGS) entry which is preliminary data.</text>
</comment>
<dbReference type="EMBL" id="JBFQGM010000025">
    <property type="protein sequence ID" value="MFL9466540.1"/>
    <property type="molecule type" value="Genomic_DNA"/>
</dbReference>
<keyword evidence="2" id="KW-1185">Reference proteome</keyword>
<dbReference type="InterPro" id="IPR013325">
    <property type="entry name" value="RNA_pol_sigma_r2"/>
</dbReference>
<protein>
    <recommendedName>
        <fullName evidence="3">Phycobilisome protein</fullName>
    </recommendedName>
</protein>
<sequence>MNEQQLKELALIAQQHPPGTTARRIALSKLIDSIYRSSKLCYPYKGQFPKLYKHIYEEAVQDLFLYLCKNIDQYDSQRSEFMTWVNMLLSQRFFKEAIPKIVEEYQEIHSEICVS</sequence>
<evidence type="ECO:0000313" key="1">
    <source>
        <dbReference type="EMBL" id="MFL9466540.1"/>
    </source>
</evidence>
<dbReference type="SUPFAM" id="SSF88946">
    <property type="entry name" value="Sigma2 domain of RNA polymerase sigma factors"/>
    <property type="match status" value="1"/>
</dbReference>
<organism evidence="1 2">
    <name type="scientific">Scytonema tolypothrichoides VB-61278_2</name>
    <dbReference type="NCBI Taxonomy" id="3232314"/>
    <lineage>
        <taxon>Bacteria</taxon>
        <taxon>Bacillati</taxon>
        <taxon>Cyanobacteriota</taxon>
        <taxon>Cyanophyceae</taxon>
        <taxon>Nostocales</taxon>
        <taxon>Scytonemataceae</taxon>
        <taxon>Scytonema</taxon>
    </lineage>
</organism>
<evidence type="ECO:0008006" key="3">
    <source>
        <dbReference type="Google" id="ProtNLM"/>
    </source>
</evidence>
<dbReference type="Gene3D" id="1.10.1740.10">
    <property type="match status" value="1"/>
</dbReference>
<name>A0ABW8WZK8_9CYAN</name>
<dbReference type="RefSeq" id="WP_408019966.1">
    <property type="nucleotide sequence ID" value="NZ_JBFQGM010000025.1"/>
</dbReference>
<evidence type="ECO:0000313" key="2">
    <source>
        <dbReference type="Proteomes" id="UP001628874"/>
    </source>
</evidence>